<evidence type="ECO:0000313" key="3">
    <source>
        <dbReference type="Proteomes" id="UP000663760"/>
    </source>
</evidence>
<dbReference type="Proteomes" id="UP000663760">
    <property type="component" value="Chromosome 9"/>
</dbReference>
<proteinExistence type="predicted"/>
<evidence type="ECO:0000256" key="1">
    <source>
        <dbReference type="SAM" id="SignalP"/>
    </source>
</evidence>
<name>A0A7I8KYE9_SPIIN</name>
<gene>
    <name evidence="2" type="ORF">SI8410_09013515</name>
</gene>
<protein>
    <submittedName>
        <fullName evidence="2">Uncharacterized protein</fullName>
    </submittedName>
</protein>
<dbReference type="AlphaFoldDB" id="A0A7I8KYE9"/>
<evidence type="ECO:0000313" key="2">
    <source>
        <dbReference type="EMBL" id="CAA7402837.1"/>
    </source>
</evidence>
<sequence length="110" mass="11826">MAFGGLFPHCFRCCLFIFLLNVQVIYAADADEVPSLHKSCPGIEACRGGVANGECCKVINDAINTGGCACVCRQLKNFNHSKLTQDCNRSWCLRCGICSCSSGVDGSFAY</sequence>
<dbReference type="EMBL" id="LR746272">
    <property type="protein sequence ID" value="CAA7402837.1"/>
    <property type="molecule type" value="Genomic_DNA"/>
</dbReference>
<organism evidence="2 3">
    <name type="scientific">Spirodela intermedia</name>
    <name type="common">Intermediate duckweed</name>
    <dbReference type="NCBI Taxonomy" id="51605"/>
    <lineage>
        <taxon>Eukaryota</taxon>
        <taxon>Viridiplantae</taxon>
        <taxon>Streptophyta</taxon>
        <taxon>Embryophyta</taxon>
        <taxon>Tracheophyta</taxon>
        <taxon>Spermatophyta</taxon>
        <taxon>Magnoliopsida</taxon>
        <taxon>Liliopsida</taxon>
        <taxon>Araceae</taxon>
        <taxon>Lemnoideae</taxon>
        <taxon>Spirodela</taxon>
    </lineage>
</organism>
<feature type="chain" id="PRO_5029561681" evidence="1">
    <location>
        <begin position="28"/>
        <end position="110"/>
    </location>
</feature>
<accession>A0A7I8KYE9</accession>
<reference evidence="2" key="1">
    <citation type="submission" date="2020-02" db="EMBL/GenBank/DDBJ databases">
        <authorList>
            <person name="Scholz U."/>
            <person name="Mascher M."/>
            <person name="Fiebig A."/>
        </authorList>
    </citation>
    <scope>NUCLEOTIDE SEQUENCE</scope>
</reference>
<keyword evidence="3" id="KW-1185">Reference proteome</keyword>
<feature type="signal peptide" evidence="1">
    <location>
        <begin position="1"/>
        <end position="27"/>
    </location>
</feature>
<keyword evidence="1" id="KW-0732">Signal</keyword>